<dbReference type="InterPro" id="IPR012340">
    <property type="entry name" value="NA-bd_OB-fold"/>
</dbReference>
<dbReference type="Proteomes" id="UP000799444">
    <property type="component" value="Unassembled WGS sequence"/>
</dbReference>
<dbReference type="OrthoDB" id="5275361at2759"/>
<proteinExistence type="predicted"/>
<organism evidence="1 2">
    <name type="scientific">Polyplosphaeria fusca</name>
    <dbReference type="NCBI Taxonomy" id="682080"/>
    <lineage>
        <taxon>Eukaryota</taxon>
        <taxon>Fungi</taxon>
        <taxon>Dikarya</taxon>
        <taxon>Ascomycota</taxon>
        <taxon>Pezizomycotina</taxon>
        <taxon>Dothideomycetes</taxon>
        <taxon>Pleosporomycetidae</taxon>
        <taxon>Pleosporales</taxon>
        <taxon>Tetraplosphaeriaceae</taxon>
        <taxon>Polyplosphaeria</taxon>
    </lineage>
</organism>
<dbReference type="EMBL" id="ML996170">
    <property type="protein sequence ID" value="KAF2732867.1"/>
    <property type="molecule type" value="Genomic_DNA"/>
</dbReference>
<dbReference type="InterPro" id="IPR024222">
    <property type="entry name" value="Ten1_fungal"/>
</dbReference>
<evidence type="ECO:0000313" key="2">
    <source>
        <dbReference type="Proteomes" id="UP000799444"/>
    </source>
</evidence>
<dbReference type="GO" id="GO:0016233">
    <property type="term" value="P:telomere capping"/>
    <property type="evidence" value="ECO:0007669"/>
    <property type="project" value="InterPro"/>
</dbReference>
<gene>
    <name evidence="1" type="ORF">EJ04DRAFT_513616</name>
</gene>
<comment type="caution">
    <text evidence="1">The sequence shown here is derived from an EMBL/GenBank/DDBJ whole genome shotgun (WGS) entry which is preliminary data.</text>
</comment>
<accession>A0A9P4UY78</accession>
<dbReference type="GO" id="GO:0043047">
    <property type="term" value="F:single-stranded telomeric DNA binding"/>
    <property type="evidence" value="ECO:0007669"/>
    <property type="project" value="InterPro"/>
</dbReference>
<dbReference type="Gene3D" id="2.40.50.140">
    <property type="entry name" value="Nucleic acid-binding proteins"/>
    <property type="match status" value="1"/>
</dbReference>
<protein>
    <recommendedName>
        <fullName evidence="3">CST complex subunit Ten1</fullName>
    </recommendedName>
</protein>
<evidence type="ECO:0000313" key="1">
    <source>
        <dbReference type="EMBL" id="KAF2732867.1"/>
    </source>
</evidence>
<sequence>MAVSLPSKLVLLSELVNCERGAKVRFLGCVDEYVVRNASLKLKHNYPPSESPKVANVNVEHVLESVQRTELDVGSWVNVIGYVERRKDAGIFVQAIALWDAGNIDLKTYQAAVQARKEAG</sequence>
<keyword evidence="2" id="KW-1185">Reference proteome</keyword>
<dbReference type="GO" id="GO:1990879">
    <property type="term" value="C:CST complex"/>
    <property type="evidence" value="ECO:0007669"/>
    <property type="project" value="InterPro"/>
</dbReference>
<dbReference type="AlphaFoldDB" id="A0A9P4UY78"/>
<evidence type="ECO:0008006" key="3">
    <source>
        <dbReference type="Google" id="ProtNLM"/>
    </source>
</evidence>
<dbReference type="Pfam" id="PF12658">
    <property type="entry name" value="Ten1"/>
    <property type="match status" value="1"/>
</dbReference>
<name>A0A9P4UY78_9PLEO</name>
<reference evidence="1" key="1">
    <citation type="journal article" date="2020" name="Stud. Mycol.">
        <title>101 Dothideomycetes genomes: a test case for predicting lifestyles and emergence of pathogens.</title>
        <authorList>
            <person name="Haridas S."/>
            <person name="Albert R."/>
            <person name="Binder M."/>
            <person name="Bloem J."/>
            <person name="Labutti K."/>
            <person name="Salamov A."/>
            <person name="Andreopoulos B."/>
            <person name="Baker S."/>
            <person name="Barry K."/>
            <person name="Bills G."/>
            <person name="Bluhm B."/>
            <person name="Cannon C."/>
            <person name="Castanera R."/>
            <person name="Culley D."/>
            <person name="Daum C."/>
            <person name="Ezra D."/>
            <person name="Gonzalez J."/>
            <person name="Henrissat B."/>
            <person name="Kuo A."/>
            <person name="Liang C."/>
            <person name="Lipzen A."/>
            <person name="Lutzoni F."/>
            <person name="Magnuson J."/>
            <person name="Mondo S."/>
            <person name="Nolan M."/>
            <person name="Ohm R."/>
            <person name="Pangilinan J."/>
            <person name="Park H.-J."/>
            <person name="Ramirez L."/>
            <person name="Alfaro M."/>
            <person name="Sun H."/>
            <person name="Tritt A."/>
            <person name="Yoshinaga Y."/>
            <person name="Zwiers L.-H."/>
            <person name="Turgeon B."/>
            <person name="Goodwin S."/>
            <person name="Spatafora J."/>
            <person name="Crous P."/>
            <person name="Grigoriev I."/>
        </authorList>
    </citation>
    <scope>NUCLEOTIDE SEQUENCE</scope>
    <source>
        <strain evidence="1">CBS 125425</strain>
    </source>
</reference>